<evidence type="ECO:0000259" key="10">
    <source>
        <dbReference type="PROSITE" id="PS00794"/>
    </source>
</evidence>
<evidence type="ECO:0000256" key="5">
    <source>
        <dbReference type="ARBA" id="ARBA00022741"/>
    </source>
</evidence>
<reference evidence="11 12" key="1">
    <citation type="submission" date="2020-07" db="EMBL/GenBank/DDBJ databases">
        <title>Sequencing the genomes of 1000 actinobacteria strains.</title>
        <authorList>
            <person name="Klenk H.-P."/>
        </authorList>
    </citation>
    <scope>NUCLEOTIDE SEQUENCE [LARGE SCALE GENOMIC DNA]</scope>
    <source>
        <strain evidence="11 12">DSM 45772</strain>
    </source>
</reference>
<dbReference type="PANTHER" id="PTHR43071:SF1">
    <property type="entry name" value="2-AMINO-4-HYDROXY-6-HYDROXYMETHYLDIHYDROPTERIDINE PYROPHOSPHOKINASE"/>
    <property type="match status" value="1"/>
</dbReference>
<dbReference type="RefSeq" id="WP_179796474.1">
    <property type="nucleotide sequence ID" value="NZ_BAABHP010000022.1"/>
</dbReference>
<evidence type="ECO:0000256" key="6">
    <source>
        <dbReference type="ARBA" id="ARBA00022777"/>
    </source>
</evidence>
<evidence type="ECO:0000256" key="4">
    <source>
        <dbReference type="ARBA" id="ARBA00022679"/>
    </source>
</evidence>
<evidence type="ECO:0000313" key="11">
    <source>
        <dbReference type="EMBL" id="NYD39115.1"/>
    </source>
</evidence>
<comment type="catalytic activity">
    <reaction evidence="1">
        <text>6-hydroxymethyl-7,8-dihydropterin + ATP = (7,8-dihydropterin-6-yl)methyl diphosphate + AMP + H(+)</text>
        <dbReference type="Rhea" id="RHEA:11412"/>
        <dbReference type="ChEBI" id="CHEBI:15378"/>
        <dbReference type="ChEBI" id="CHEBI:30616"/>
        <dbReference type="ChEBI" id="CHEBI:44841"/>
        <dbReference type="ChEBI" id="CHEBI:72950"/>
        <dbReference type="ChEBI" id="CHEBI:456215"/>
        <dbReference type="EC" id="2.7.6.3"/>
    </reaction>
</comment>
<evidence type="ECO:0000256" key="1">
    <source>
        <dbReference type="ARBA" id="ARBA00000198"/>
    </source>
</evidence>
<evidence type="ECO:0000313" key="12">
    <source>
        <dbReference type="Proteomes" id="UP000535890"/>
    </source>
</evidence>
<organism evidence="11 12">
    <name type="scientific">Actinomycetospora corticicola</name>
    <dbReference type="NCBI Taxonomy" id="663602"/>
    <lineage>
        <taxon>Bacteria</taxon>
        <taxon>Bacillati</taxon>
        <taxon>Actinomycetota</taxon>
        <taxon>Actinomycetes</taxon>
        <taxon>Pseudonocardiales</taxon>
        <taxon>Pseudonocardiaceae</taxon>
        <taxon>Actinomycetospora</taxon>
    </lineage>
</organism>
<dbReference type="InterPro" id="IPR035907">
    <property type="entry name" value="Hppk_sf"/>
</dbReference>
<comment type="caution">
    <text evidence="11">The sequence shown here is derived from an EMBL/GenBank/DDBJ whole genome shotgun (WGS) entry which is preliminary data.</text>
</comment>
<feature type="domain" description="7,8-dihydro-6-hydroxymethylpterin-pyrophosphokinase" evidence="10">
    <location>
        <begin position="88"/>
        <end position="99"/>
    </location>
</feature>
<keyword evidence="6 11" id="KW-0418">Kinase</keyword>
<proteinExistence type="predicted"/>
<dbReference type="UniPathway" id="UPA00077">
    <property type="reaction ID" value="UER00155"/>
</dbReference>
<dbReference type="SUPFAM" id="SSF55083">
    <property type="entry name" value="6-hydroxymethyl-7,8-dihydropterin pyrophosphokinase, HPPK"/>
    <property type="match status" value="1"/>
</dbReference>
<dbReference type="EC" id="2.7.6.3" evidence="3"/>
<dbReference type="AlphaFoldDB" id="A0A7Y9J862"/>
<keyword evidence="5" id="KW-0547">Nucleotide-binding</keyword>
<dbReference type="GO" id="GO:0016301">
    <property type="term" value="F:kinase activity"/>
    <property type="evidence" value="ECO:0007669"/>
    <property type="project" value="UniProtKB-KW"/>
</dbReference>
<dbReference type="GO" id="GO:0046656">
    <property type="term" value="P:folic acid biosynthetic process"/>
    <property type="evidence" value="ECO:0007669"/>
    <property type="project" value="UniProtKB-KW"/>
</dbReference>
<evidence type="ECO:0000256" key="2">
    <source>
        <dbReference type="ARBA" id="ARBA00005051"/>
    </source>
</evidence>
<comment type="pathway">
    <text evidence="2">Cofactor biosynthesis; tetrahydrofolate biosynthesis; 2-amino-4-hydroxy-6-hydroxymethyl-7,8-dihydropteridine diphosphate from 7,8-dihydroneopterin triphosphate: step 4/4.</text>
</comment>
<keyword evidence="4 11" id="KW-0808">Transferase</keyword>
<dbReference type="InterPro" id="IPR000550">
    <property type="entry name" value="Hppk"/>
</dbReference>
<dbReference type="Gene3D" id="3.30.70.560">
    <property type="entry name" value="7,8-Dihydro-6-hydroxymethylpterin-pyrophosphokinase HPPK"/>
    <property type="match status" value="1"/>
</dbReference>
<dbReference type="GO" id="GO:0005524">
    <property type="term" value="F:ATP binding"/>
    <property type="evidence" value="ECO:0007669"/>
    <property type="project" value="UniProtKB-KW"/>
</dbReference>
<dbReference type="EMBL" id="JACCBN010000001">
    <property type="protein sequence ID" value="NYD39115.1"/>
    <property type="molecule type" value="Genomic_DNA"/>
</dbReference>
<dbReference type="Pfam" id="PF01288">
    <property type="entry name" value="HPPK"/>
    <property type="match status" value="1"/>
</dbReference>
<evidence type="ECO:0000256" key="9">
    <source>
        <dbReference type="SAM" id="MobiDB-lite"/>
    </source>
</evidence>
<gene>
    <name evidence="11" type="ORF">BJ983_005217</name>
</gene>
<dbReference type="Proteomes" id="UP000535890">
    <property type="component" value="Unassembled WGS sequence"/>
</dbReference>
<dbReference type="PANTHER" id="PTHR43071">
    <property type="entry name" value="2-AMINO-4-HYDROXY-6-HYDROXYMETHYLDIHYDROPTERIDINE PYROPHOSPHOKINASE"/>
    <property type="match status" value="1"/>
</dbReference>
<accession>A0A7Y9J862</accession>
<dbReference type="GO" id="GO:0003848">
    <property type="term" value="F:2-amino-4-hydroxy-6-hydroxymethyldihydropteridine diphosphokinase activity"/>
    <property type="evidence" value="ECO:0007669"/>
    <property type="project" value="UniProtKB-EC"/>
</dbReference>
<feature type="region of interest" description="Disordered" evidence="9">
    <location>
        <begin position="155"/>
        <end position="197"/>
    </location>
</feature>
<keyword evidence="7" id="KW-0067">ATP-binding</keyword>
<keyword evidence="8" id="KW-0289">Folate biosynthesis</keyword>
<sequence length="197" mass="21155">MTRAVLSLGSNLGDRRAHLAAGLAGLAPWTRAVSSVYRTAPWGGVDQDDFLNLVVTVEDPQAGPWEWLDRARSAEQARDRDRGEGAVRWGPRTLDVDVLLVTDADGEPVTSTDPELLLPHPRLQERAFVLVPWAEIAPDDEVPDHGRIADLLAALPDDERAGVVPDTGGPETQRSGARPGGPETQRSGARPGGPETR</sequence>
<evidence type="ECO:0000256" key="8">
    <source>
        <dbReference type="ARBA" id="ARBA00022909"/>
    </source>
</evidence>
<evidence type="ECO:0000256" key="3">
    <source>
        <dbReference type="ARBA" id="ARBA00013253"/>
    </source>
</evidence>
<evidence type="ECO:0000256" key="7">
    <source>
        <dbReference type="ARBA" id="ARBA00022840"/>
    </source>
</evidence>
<name>A0A7Y9J862_9PSEU</name>
<dbReference type="CDD" id="cd00483">
    <property type="entry name" value="HPPK"/>
    <property type="match status" value="1"/>
</dbReference>
<keyword evidence="12" id="KW-1185">Reference proteome</keyword>
<protein>
    <recommendedName>
        <fullName evidence="3">2-amino-4-hydroxy-6-hydroxymethyldihydropteridine diphosphokinase</fullName>
        <ecNumber evidence="3">2.7.6.3</ecNumber>
    </recommendedName>
</protein>
<dbReference type="GO" id="GO:0046654">
    <property type="term" value="P:tetrahydrofolate biosynthetic process"/>
    <property type="evidence" value="ECO:0007669"/>
    <property type="project" value="UniProtKB-UniPathway"/>
</dbReference>
<dbReference type="NCBIfam" id="TIGR01498">
    <property type="entry name" value="folK"/>
    <property type="match status" value="1"/>
</dbReference>
<dbReference type="PROSITE" id="PS00794">
    <property type="entry name" value="HPPK"/>
    <property type="match status" value="1"/>
</dbReference>